<dbReference type="Proteomes" id="UP001589645">
    <property type="component" value="Unassembled WGS sequence"/>
</dbReference>
<protein>
    <submittedName>
        <fullName evidence="1">Uncharacterized protein</fullName>
    </submittedName>
</protein>
<evidence type="ECO:0000313" key="1">
    <source>
        <dbReference type="EMBL" id="MFB9134998.1"/>
    </source>
</evidence>
<evidence type="ECO:0000313" key="2">
    <source>
        <dbReference type="Proteomes" id="UP001589645"/>
    </source>
</evidence>
<dbReference type="RefSeq" id="WP_390191191.1">
    <property type="nucleotide sequence ID" value="NZ_JBHMEP010000001.1"/>
</dbReference>
<keyword evidence="2" id="KW-1185">Reference proteome</keyword>
<organism evidence="1 2">
    <name type="scientific">Vibrio olivae</name>
    <dbReference type="NCBI Taxonomy" id="1243002"/>
    <lineage>
        <taxon>Bacteria</taxon>
        <taxon>Pseudomonadati</taxon>
        <taxon>Pseudomonadota</taxon>
        <taxon>Gammaproteobacteria</taxon>
        <taxon>Vibrionales</taxon>
        <taxon>Vibrionaceae</taxon>
        <taxon>Vibrio</taxon>
    </lineage>
</organism>
<accession>A0ABV5HL85</accession>
<name>A0ABV5HL85_9VIBR</name>
<reference evidence="1 2" key="1">
    <citation type="submission" date="2024-09" db="EMBL/GenBank/DDBJ databases">
        <authorList>
            <person name="Sun Q."/>
            <person name="Mori K."/>
        </authorList>
    </citation>
    <scope>NUCLEOTIDE SEQUENCE [LARGE SCALE GENOMIC DNA]</scope>
    <source>
        <strain evidence="1 2">CECT 8064</strain>
    </source>
</reference>
<comment type="caution">
    <text evidence="1">The sequence shown here is derived from an EMBL/GenBank/DDBJ whole genome shotgun (WGS) entry which is preliminary data.</text>
</comment>
<sequence>MNNKRVFDELVIESIDAGDFICAIDKQRNQVWPIEIDSLWTQPKGNNILFMVKAHKGDDFLYRRSFRNEQDAMAYMNTVSSLMHELGQKKVERQLRR</sequence>
<proteinExistence type="predicted"/>
<dbReference type="EMBL" id="JBHMEP010000001">
    <property type="protein sequence ID" value="MFB9134998.1"/>
    <property type="molecule type" value="Genomic_DNA"/>
</dbReference>
<gene>
    <name evidence="1" type="ORF">ACFFUV_08455</name>
</gene>